<evidence type="ECO:0000259" key="6">
    <source>
        <dbReference type="Pfam" id="PF02441"/>
    </source>
</evidence>
<accession>A0A7V2SVE1</accession>
<dbReference type="AlphaFoldDB" id="A0A7V2SVE1"/>
<feature type="binding site" evidence="5">
    <location>
        <position position="135"/>
    </location>
    <ligand>
        <name>FMN</name>
        <dbReference type="ChEBI" id="CHEBI:58210"/>
    </ligand>
</feature>
<evidence type="ECO:0000256" key="2">
    <source>
        <dbReference type="ARBA" id="ARBA00022630"/>
    </source>
</evidence>
<dbReference type="SUPFAM" id="SSF52507">
    <property type="entry name" value="Homo-oligomeric flavin-containing Cys decarboxylases, HFCD"/>
    <property type="match status" value="1"/>
</dbReference>
<dbReference type="Proteomes" id="UP000885797">
    <property type="component" value="Unassembled WGS sequence"/>
</dbReference>
<evidence type="ECO:0000313" key="7">
    <source>
        <dbReference type="EMBL" id="HFC46595.1"/>
    </source>
</evidence>
<keyword evidence="3 5" id="KW-0288">FMN</keyword>
<name>A0A7V2SVE1_9BACT</name>
<evidence type="ECO:0000256" key="1">
    <source>
        <dbReference type="ARBA" id="ARBA00022602"/>
    </source>
</evidence>
<dbReference type="Gene3D" id="3.40.50.1950">
    <property type="entry name" value="Flavin prenyltransferase-like"/>
    <property type="match status" value="1"/>
</dbReference>
<comment type="caution">
    <text evidence="5">Lacks conserved residue(s) required for the propagation of feature annotation.</text>
</comment>
<feature type="binding site" evidence="5">
    <location>
        <position position="181"/>
    </location>
    <ligand>
        <name>dimethylallyl phosphate</name>
        <dbReference type="ChEBI" id="CHEBI:88052"/>
    </ligand>
</feature>
<reference evidence="7" key="1">
    <citation type="journal article" date="2020" name="mSystems">
        <title>Genome- and Community-Level Interaction Insights into Carbon Utilization and Element Cycling Functions of Hydrothermarchaeota in Hydrothermal Sediment.</title>
        <authorList>
            <person name="Zhou Z."/>
            <person name="Liu Y."/>
            <person name="Xu W."/>
            <person name="Pan J."/>
            <person name="Luo Z.H."/>
            <person name="Li M."/>
        </authorList>
    </citation>
    <scope>NUCLEOTIDE SEQUENCE [LARGE SCALE GENOMIC DNA]</scope>
    <source>
        <strain evidence="7">HyVt-503</strain>
    </source>
</reference>
<feature type="domain" description="Flavoprotein" evidence="6">
    <location>
        <begin position="16"/>
        <end position="183"/>
    </location>
</feature>
<feature type="binding site" evidence="5">
    <location>
        <position position="165"/>
    </location>
    <ligand>
        <name>dimethylallyl phosphate</name>
        <dbReference type="ChEBI" id="CHEBI:88052"/>
    </ligand>
</feature>
<dbReference type="InterPro" id="IPR004507">
    <property type="entry name" value="UbiX-like"/>
</dbReference>
<dbReference type="NCBIfam" id="TIGR00421">
    <property type="entry name" value="ubiX_pad"/>
    <property type="match status" value="1"/>
</dbReference>
<proteinExistence type="inferred from homology"/>
<evidence type="ECO:0000256" key="3">
    <source>
        <dbReference type="ARBA" id="ARBA00022643"/>
    </source>
</evidence>
<comment type="caution">
    <text evidence="7">The sequence shown here is derived from an EMBL/GenBank/DDBJ whole genome shotgun (WGS) entry which is preliminary data.</text>
</comment>
<comment type="catalytic activity">
    <reaction evidence="5">
        <text>dimethylallyl phosphate + FMNH2 = prenylated FMNH2 + phosphate</text>
        <dbReference type="Rhea" id="RHEA:37743"/>
        <dbReference type="ChEBI" id="CHEBI:43474"/>
        <dbReference type="ChEBI" id="CHEBI:57618"/>
        <dbReference type="ChEBI" id="CHEBI:87467"/>
        <dbReference type="ChEBI" id="CHEBI:88052"/>
        <dbReference type="EC" id="2.5.1.129"/>
    </reaction>
</comment>
<dbReference type="EMBL" id="DRND01000150">
    <property type="protein sequence ID" value="HFC46595.1"/>
    <property type="molecule type" value="Genomic_DNA"/>
</dbReference>
<feature type="binding site" evidence="5">
    <location>
        <begin position="100"/>
        <end position="103"/>
    </location>
    <ligand>
        <name>FMN</name>
        <dbReference type="ChEBI" id="CHEBI:58210"/>
    </ligand>
</feature>
<keyword evidence="4 5" id="KW-0808">Transferase</keyword>
<sequence length="203" mass="22183">MRSGTNLDSSEAPHPVLVAVTGASGSIYALKFLEIMDELGVEVHLIFSKAGKEVSLFELGQEGIGRMMELAHTLYREDDLWAPPASGSSLWSAMVVLPCTMGTLSHVASGASRNLIHRACDCFLKEGRRLILAVRESPFNKIHLKNMLSAAEAGAVIYPCMPSFYHRPLDLEEMARFFAGRIAEFLGFRVKGQKRWGGGDGPS</sequence>
<gene>
    <name evidence="5" type="primary">ubiX</name>
    <name evidence="7" type="ORF">ENJ63_01795</name>
</gene>
<dbReference type="InterPro" id="IPR003382">
    <property type="entry name" value="Flavoprotein"/>
</dbReference>
<feature type="binding site" evidence="5">
    <location>
        <begin position="22"/>
        <end position="24"/>
    </location>
    <ligand>
        <name>FMN</name>
        <dbReference type="ChEBI" id="CHEBI:58210"/>
    </ligand>
</feature>
<evidence type="ECO:0000256" key="4">
    <source>
        <dbReference type="ARBA" id="ARBA00022679"/>
    </source>
</evidence>
<organism evidence="7">
    <name type="scientific">Dissulfuribacter thermophilus</name>
    <dbReference type="NCBI Taxonomy" id="1156395"/>
    <lineage>
        <taxon>Bacteria</taxon>
        <taxon>Pseudomonadati</taxon>
        <taxon>Thermodesulfobacteriota</taxon>
        <taxon>Dissulfuribacteria</taxon>
        <taxon>Dissulfuribacterales</taxon>
        <taxon>Dissulfuribacteraceae</taxon>
        <taxon>Dissulfuribacter</taxon>
    </lineage>
</organism>
<feature type="binding site" evidence="5">
    <location>
        <position position="48"/>
    </location>
    <ligand>
        <name>FMN</name>
        <dbReference type="ChEBI" id="CHEBI:58210"/>
    </ligand>
</feature>
<protein>
    <recommendedName>
        <fullName evidence="5">Flavin prenyltransferase UbiX</fullName>
        <ecNumber evidence="5">2.5.1.129</ecNumber>
    </recommendedName>
</protein>
<dbReference type="EC" id="2.5.1.129" evidence="5"/>
<evidence type="ECO:0000256" key="5">
    <source>
        <dbReference type="HAMAP-Rule" id="MF_01984"/>
    </source>
</evidence>
<keyword evidence="2 5" id="KW-0285">Flavoprotein</keyword>
<dbReference type="HAMAP" id="MF_01984">
    <property type="entry name" value="ubiX_pad"/>
    <property type="match status" value="1"/>
</dbReference>
<dbReference type="Pfam" id="PF02441">
    <property type="entry name" value="Flavoprotein"/>
    <property type="match status" value="1"/>
</dbReference>
<dbReference type="GO" id="GO:0106141">
    <property type="term" value="F:flavin prenyltransferase activity"/>
    <property type="evidence" value="ECO:0007669"/>
    <property type="project" value="UniProtKB-EC"/>
</dbReference>
<comment type="similarity">
    <text evidence="5">Belongs to the UbiX/PAD1 family.</text>
</comment>
<comment type="function">
    <text evidence="5">Flavin prenyltransferase that catalyzes the synthesis of the prenylated FMN cofactor (prenyl-FMN) for 4-hydroxy-3-polyprenylbenzoic acid decarboxylase UbiD. The prenyltransferase is metal-independent and links a dimethylallyl moiety from dimethylallyl monophosphate (DMAP) to the flavin N5 and C6 atoms of FMN.</text>
</comment>
<dbReference type="InterPro" id="IPR036551">
    <property type="entry name" value="Flavin_trans-like"/>
</dbReference>
<keyword evidence="1 5" id="KW-0637">Prenyltransferase</keyword>